<keyword evidence="9" id="KW-0175">Coiled coil</keyword>
<keyword evidence="6 7" id="KW-0694">RNA-binding</keyword>
<keyword evidence="11" id="KW-1185">Reference proteome</keyword>
<evidence type="ECO:0000256" key="7">
    <source>
        <dbReference type="HAMAP-Rule" id="MF_00227"/>
    </source>
</evidence>
<reference evidence="11" key="1">
    <citation type="journal article" date="2019" name="Int. J. Syst. Evol. Microbiol.">
        <title>The Global Catalogue of Microorganisms (GCM) 10K type strain sequencing project: providing services to taxonomists for standard genome sequencing and annotation.</title>
        <authorList>
            <consortium name="The Broad Institute Genomics Platform"/>
            <consortium name="The Broad Institute Genome Sequencing Center for Infectious Disease"/>
            <person name="Wu L."/>
            <person name="Ma J."/>
        </authorList>
    </citation>
    <scope>NUCLEOTIDE SEQUENCE [LARGE SCALE GENOMIC DNA]</scope>
    <source>
        <strain evidence="11">CCUG 61485</strain>
    </source>
</reference>
<accession>A0ABW3Y334</accession>
<dbReference type="InterPro" id="IPR020539">
    <property type="entry name" value="RNase_P_CS"/>
</dbReference>
<evidence type="ECO:0000256" key="1">
    <source>
        <dbReference type="ARBA" id="ARBA00002663"/>
    </source>
</evidence>
<keyword evidence="5 7" id="KW-0378">Hydrolase</keyword>
<evidence type="ECO:0000256" key="8">
    <source>
        <dbReference type="NCBIfam" id="TIGR00188"/>
    </source>
</evidence>
<dbReference type="RefSeq" id="WP_377176877.1">
    <property type="nucleotide sequence ID" value="NZ_JBHTMY010000002.1"/>
</dbReference>
<evidence type="ECO:0000256" key="5">
    <source>
        <dbReference type="ARBA" id="ARBA00022801"/>
    </source>
</evidence>
<protein>
    <recommendedName>
        <fullName evidence="7 8">Ribonuclease P protein component</fullName>
        <shortName evidence="7">RNase P protein</shortName>
        <shortName evidence="7">RNaseP protein</shortName>
        <ecNumber evidence="7 8">3.1.26.5</ecNumber>
    </recommendedName>
    <alternativeName>
        <fullName evidence="7">Protein C5</fullName>
    </alternativeName>
</protein>
<comment type="function">
    <text evidence="1 7">RNaseP catalyzes the removal of the 5'-leader sequence from pre-tRNA to produce the mature 5'-terminus. It can also cleave other RNA substrates such as 4.5S RNA. The protein component plays an auxiliary but essential role in vivo by binding to the 5'-leader sequence and broadening the substrate specificity of the ribozyme.</text>
</comment>
<dbReference type="InterPro" id="IPR020568">
    <property type="entry name" value="Ribosomal_Su5_D2-typ_SF"/>
</dbReference>
<keyword evidence="3 7" id="KW-0540">Nuclease</keyword>
<evidence type="ECO:0000313" key="11">
    <source>
        <dbReference type="Proteomes" id="UP001597201"/>
    </source>
</evidence>
<comment type="similarity">
    <text evidence="7">Belongs to the RnpA family.</text>
</comment>
<proteinExistence type="inferred from homology"/>
<dbReference type="EMBL" id="JBHTMY010000002">
    <property type="protein sequence ID" value="MFD1314953.1"/>
    <property type="molecule type" value="Genomic_DNA"/>
</dbReference>
<keyword evidence="4 7" id="KW-0255">Endonuclease</keyword>
<dbReference type="Gene3D" id="3.30.230.10">
    <property type="match status" value="1"/>
</dbReference>
<evidence type="ECO:0000256" key="2">
    <source>
        <dbReference type="ARBA" id="ARBA00022694"/>
    </source>
</evidence>
<sequence length="128" mass="15190">MRYTFAKSEKLKNEKEISKLFLEGASVSVFPLKLIFMESSFSDTHLVKMAVSASKRNFKKAVDRNRIKRMLRELFRLNKHEIYSCLDNKKYVMMLMYVGKKEEKMELLQSKIDQLIEKFREKQHSASA</sequence>
<dbReference type="SUPFAM" id="SSF54211">
    <property type="entry name" value="Ribosomal protein S5 domain 2-like"/>
    <property type="match status" value="1"/>
</dbReference>
<dbReference type="Proteomes" id="UP001597201">
    <property type="component" value="Unassembled WGS sequence"/>
</dbReference>
<dbReference type="GO" id="GO:0004526">
    <property type="term" value="F:ribonuclease P activity"/>
    <property type="evidence" value="ECO:0007669"/>
    <property type="project" value="UniProtKB-EC"/>
</dbReference>
<comment type="caution">
    <text evidence="10">The sequence shown here is derived from an EMBL/GenBank/DDBJ whole genome shotgun (WGS) entry which is preliminary data.</text>
</comment>
<dbReference type="EC" id="3.1.26.5" evidence="7 8"/>
<dbReference type="InterPro" id="IPR014721">
    <property type="entry name" value="Ribsml_uS5_D2-typ_fold_subgr"/>
</dbReference>
<feature type="coiled-coil region" evidence="9">
    <location>
        <begin position="98"/>
        <end position="125"/>
    </location>
</feature>
<dbReference type="HAMAP" id="MF_00227">
    <property type="entry name" value="RNase_P"/>
    <property type="match status" value="1"/>
</dbReference>
<dbReference type="PANTHER" id="PTHR33992">
    <property type="entry name" value="RIBONUCLEASE P PROTEIN COMPONENT"/>
    <property type="match status" value="1"/>
</dbReference>
<dbReference type="Pfam" id="PF00825">
    <property type="entry name" value="Ribonuclease_P"/>
    <property type="match status" value="1"/>
</dbReference>
<evidence type="ECO:0000256" key="6">
    <source>
        <dbReference type="ARBA" id="ARBA00022884"/>
    </source>
</evidence>
<dbReference type="PANTHER" id="PTHR33992:SF1">
    <property type="entry name" value="RIBONUCLEASE P PROTEIN COMPONENT"/>
    <property type="match status" value="1"/>
</dbReference>
<name>A0ABW3Y334_9FLAO</name>
<gene>
    <name evidence="7 10" type="primary">rnpA</name>
    <name evidence="10" type="ORF">ACFQ39_04950</name>
</gene>
<dbReference type="InterPro" id="IPR000100">
    <property type="entry name" value="RNase_P"/>
</dbReference>
<evidence type="ECO:0000256" key="4">
    <source>
        <dbReference type="ARBA" id="ARBA00022759"/>
    </source>
</evidence>
<keyword evidence="2 7" id="KW-0819">tRNA processing</keyword>
<evidence type="ECO:0000256" key="9">
    <source>
        <dbReference type="SAM" id="Coils"/>
    </source>
</evidence>
<dbReference type="PROSITE" id="PS00648">
    <property type="entry name" value="RIBONUCLEASE_P"/>
    <property type="match status" value="1"/>
</dbReference>
<dbReference type="NCBIfam" id="TIGR00188">
    <property type="entry name" value="rnpA"/>
    <property type="match status" value="1"/>
</dbReference>
<comment type="catalytic activity">
    <reaction evidence="7">
        <text>Endonucleolytic cleavage of RNA, removing 5'-extranucleotides from tRNA precursor.</text>
        <dbReference type="EC" id="3.1.26.5"/>
    </reaction>
</comment>
<evidence type="ECO:0000313" key="10">
    <source>
        <dbReference type="EMBL" id="MFD1314953.1"/>
    </source>
</evidence>
<organism evidence="10 11">
    <name type="scientific">Namhaeicola litoreus</name>
    <dbReference type="NCBI Taxonomy" id="1052145"/>
    <lineage>
        <taxon>Bacteria</taxon>
        <taxon>Pseudomonadati</taxon>
        <taxon>Bacteroidota</taxon>
        <taxon>Flavobacteriia</taxon>
        <taxon>Flavobacteriales</taxon>
        <taxon>Flavobacteriaceae</taxon>
        <taxon>Namhaeicola</taxon>
    </lineage>
</organism>
<evidence type="ECO:0000256" key="3">
    <source>
        <dbReference type="ARBA" id="ARBA00022722"/>
    </source>
</evidence>
<comment type="subunit">
    <text evidence="7">Consists of a catalytic RNA component (M1 or rnpB) and a protein subunit.</text>
</comment>